<gene>
    <name evidence="2" type="ORF">J2S03_002983</name>
</gene>
<evidence type="ECO:0000313" key="2">
    <source>
        <dbReference type="EMBL" id="MDQ0191115.1"/>
    </source>
</evidence>
<dbReference type="Gene3D" id="3.40.50.1820">
    <property type="entry name" value="alpha/beta hydrolase"/>
    <property type="match status" value="1"/>
</dbReference>
<dbReference type="Proteomes" id="UP001232973">
    <property type="component" value="Unassembled WGS sequence"/>
</dbReference>
<comment type="caution">
    <text evidence="2">The sequence shown here is derived from an EMBL/GenBank/DDBJ whole genome shotgun (WGS) entry which is preliminary data.</text>
</comment>
<dbReference type="PANTHER" id="PTHR43265:SF1">
    <property type="entry name" value="ESTERASE ESTD"/>
    <property type="match status" value="1"/>
</dbReference>
<accession>A0ABT9XLE9</accession>
<dbReference type="SUPFAM" id="SSF53474">
    <property type="entry name" value="alpha/beta-Hydrolases"/>
    <property type="match status" value="1"/>
</dbReference>
<feature type="domain" description="Serine aminopeptidase S33" evidence="1">
    <location>
        <begin position="30"/>
        <end position="144"/>
    </location>
</feature>
<dbReference type="InterPro" id="IPR000073">
    <property type="entry name" value="AB_hydrolase_1"/>
</dbReference>
<dbReference type="InterPro" id="IPR053145">
    <property type="entry name" value="AB_hydrolase_Est10"/>
</dbReference>
<dbReference type="RefSeq" id="WP_274457553.1">
    <property type="nucleotide sequence ID" value="NZ_CP067097.1"/>
</dbReference>
<evidence type="ECO:0000259" key="1">
    <source>
        <dbReference type="Pfam" id="PF12146"/>
    </source>
</evidence>
<evidence type="ECO:0000313" key="3">
    <source>
        <dbReference type="Proteomes" id="UP001232973"/>
    </source>
</evidence>
<dbReference type="PANTHER" id="PTHR43265">
    <property type="entry name" value="ESTERASE ESTD"/>
    <property type="match status" value="1"/>
</dbReference>
<protein>
    <submittedName>
        <fullName evidence="2">Fermentation-respiration switch protein FrsA (DUF1100 family)</fullName>
    </submittedName>
</protein>
<dbReference type="InterPro" id="IPR029058">
    <property type="entry name" value="AB_hydrolase_fold"/>
</dbReference>
<proteinExistence type="predicted"/>
<organism evidence="2 3">
    <name type="scientific">Alicyclobacillus cycloheptanicus</name>
    <dbReference type="NCBI Taxonomy" id="1457"/>
    <lineage>
        <taxon>Bacteria</taxon>
        <taxon>Bacillati</taxon>
        <taxon>Bacillota</taxon>
        <taxon>Bacilli</taxon>
        <taxon>Bacillales</taxon>
        <taxon>Alicyclobacillaceae</taxon>
        <taxon>Alicyclobacillus</taxon>
    </lineage>
</organism>
<sequence>MQKAVELQHQGLTLRGMLHVPEDGQGPWPAVIIYHGFTADKLGPHQMFVKLSRVLANIGVAVVRFDFSGSGESDGLFQDITVTREVAEANAMLDFAAGLAEVDAARITLVGHSVGGLVASIVAASRPADVRRLVLIAPAGNLREFVFTMARQVGVGGPGGIDPQADVFDLEGNLVGRSFALDLLTLDAYERAKSYTGDVLLVHGTDDATVPLAVSESYQEKVYGGRAQTRFIEGANHTFSKHVWEQALIDTICDFVRPSDA</sequence>
<reference evidence="2 3" key="1">
    <citation type="submission" date="2023-07" db="EMBL/GenBank/DDBJ databases">
        <title>Genomic Encyclopedia of Type Strains, Phase IV (KMG-IV): sequencing the most valuable type-strain genomes for metagenomic binning, comparative biology and taxonomic classification.</title>
        <authorList>
            <person name="Goeker M."/>
        </authorList>
    </citation>
    <scope>NUCLEOTIDE SEQUENCE [LARGE SCALE GENOMIC DNA]</scope>
    <source>
        <strain evidence="2 3">DSM 4006</strain>
    </source>
</reference>
<dbReference type="PRINTS" id="PR00111">
    <property type="entry name" value="ABHYDROLASE"/>
</dbReference>
<dbReference type="EMBL" id="JAUSTP010000031">
    <property type="protein sequence ID" value="MDQ0191115.1"/>
    <property type="molecule type" value="Genomic_DNA"/>
</dbReference>
<dbReference type="InterPro" id="IPR022742">
    <property type="entry name" value="Hydrolase_4"/>
</dbReference>
<keyword evidence="3" id="KW-1185">Reference proteome</keyword>
<dbReference type="Pfam" id="PF12146">
    <property type="entry name" value="Hydrolase_4"/>
    <property type="match status" value="1"/>
</dbReference>
<name>A0ABT9XLE9_9BACL</name>